<protein>
    <submittedName>
        <fullName evidence="1">11788_t:CDS:1</fullName>
    </submittedName>
</protein>
<evidence type="ECO:0000313" key="2">
    <source>
        <dbReference type="Proteomes" id="UP000789396"/>
    </source>
</evidence>
<keyword evidence="2" id="KW-1185">Reference proteome</keyword>
<dbReference type="Proteomes" id="UP000789396">
    <property type="component" value="Unassembled WGS sequence"/>
</dbReference>
<sequence>TKNNRNYSFKVQNQTVFKPDILPTQASSTKNNTYRYNFQNRIGNNKEEINREEYQTDASSLLNYTLVKLNAIDKFIKFLKNETRHINVDFLHQYENIRDLRQDIDIKYCDSSVQNYEVENADESVNENTDESENYITYEEKIYTTDKFIKFLKKDTHYIDDDFSHQFENICEDIHALQRDIKDVKYGRDHNIYGGVHCIDG</sequence>
<feature type="non-terminal residue" evidence="1">
    <location>
        <position position="1"/>
    </location>
</feature>
<evidence type="ECO:0000313" key="1">
    <source>
        <dbReference type="EMBL" id="CAG8792850.1"/>
    </source>
</evidence>
<proteinExistence type="predicted"/>
<comment type="caution">
    <text evidence="1">The sequence shown here is derived from an EMBL/GenBank/DDBJ whole genome shotgun (WGS) entry which is preliminary data.</text>
</comment>
<dbReference type="EMBL" id="CAJVPZ010063038">
    <property type="protein sequence ID" value="CAG8792850.1"/>
    <property type="molecule type" value="Genomic_DNA"/>
</dbReference>
<gene>
    <name evidence="1" type="ORF">RFULGI_LOCUS16918</name>
</gene>
<reference evidence="1" key="1">
    <citation type="submission" date="2021-06" db="EMBL/GenBank/DDBJ databases">
        <authorList>
            <person name="Kallberg Y."/>
            <person name="Tangrot J."/>
            <person name="Rosling A."/>
        </authorList>
    </citation>
    <scope>NUCLEOTIDE SEQUENCE</scope>
    <source>
        <strain evidence="1">IN212</strain>
    </source>
</reference>
<feature type="non-terminal residue" evidence="1">
    <location>
        <position position="201"/>
    </location>
</feature>
<dbReference type="AlphaFoldDB" id="A0A9N9JTI0"/>
<accession>A0A9N9JTI0</accession>
<name>A0A9N9JTI0_9GLOM</name>
<organism evidence="1 2">
    <name type="scientific">Racocetra fulgida</name>
    <dbReference type="NCBI Taxonomy" id="60492"/>
    <lineage>
        <taxon>Eukaryota</taxon>
        <taxon>Fungi</taxon>
        <taxon>Fungi incertae sedis</taxon>
        <taxon>Mucoromycota</taxon>
        <taxon>Glomeromycotina</taxon>
        <taxon>Glomeromycetes</taxon>
        <taxon>Diversisporales</taxon>
        <taxon>Gigasporaceae</taxon>
        <taxon>Racocetra</taxon>
    </lineage>
</organism>